<gene>
    <name evidence="2" type="ORF">BJP25_00525</name>
</gene>
<dbReference type="InterPro" id="IPR013078">
    <property type="entry name" value="His_Pase_superF_clade-1"/>
</dbReference>
<name>A0A1Q9LM85_9PSEU</name>
<keyword evidence="3" id="KW-1185">Reference proteome</keyword>
<dbReference type="EMBL" id="MKQR01000012">
    <property type="protein sequence ID" value="OLR93140.1"/>
    <property type="molecule type" value="Genomic_DNA"/>
</dbReference>
<dbReference type="RefSeq" id="WP_075975136.1">
    <property type="nucleotide sequence ID" value="NZ_MKQR01000012.1"/>
</dbReference>
<dbReference type="GO" id="GO:0005737">
    <property type="term" value="C:cytoplasm"/>
    <property type="evidence" value="ECO:0007669"/>
    <property type="project" value="TreeGrafter"/>
</dbReference>
<dbReference type="OrthoDB" id="9793115at2"/>
<sequence>MRLMMVRHGETPSNVKHVLDSRPPGPGLTELGRRQAAALAERLADEPVVAVYASVAVRAQETAEPVARSHGLAVEVVEDLHEVQCGDLEGRTDAAAHQAFSDVYLRWADGQLDLRMPGGETGEDIRTRYVAAVRGILDRHAGLDDGLVVLVSHGGVVRLAAEWLSDNVSASVAGTQLLANTGHILLEARDTDKGWHCLEWTGIEF</sequence>
<evidence type="ECO:0000313" key="3">
    <source>
        <dbReference type="Proteomes" id="UP000186040"/>
    </source>
</evidence>
<dbReference type="GO" id="GO:0016791">
    <property type="term" value="F:phosphatase activity"/>
    <property type="evidence" value="ECO:0007669"/>
    <property type="project" value="TreeGrafter"/>
</dbReference>
<reference evidence="2 3" key="1">
    <citation type="submission" date="2016-10" db="EMBL/GenBank/DDBJ databases">
        <title>The Draft Genome Sequence of Actinokineospora bangkokensis 44EHWT reveals the biosynthetic pathway of antifungal compounds Thailandins with unusual extender unit butylmalonyl-CoA.</title>
        <authorList>
            <person name="Greule A."/>
            <person name="Intra B."/>
            <person name="Flemming S."/>
            <person name="Rommel M.G."/>
            <person name="Panbangred W."/>
            <person name="Bechthold A."/>
        </authorList>
    </citation>
    <scope>NUCLEOTIDE SEQUENCE [LARGE SCALE GENOMIC DNA]</scope>
    <source>
        <strain evidence="2 3">44EHW</strain>
    </source>
</reference>
<comment type="caution">
    <text evidence="2">The sequence shown here is derived from an EMBL/GenBank/DDBJ whole genome shotgun (WGS) entry which is preliminary data.</text>
</comment>
<dbReference type="PROSITE" id="PS00175">
    <property type="entry name" value="PG_MUTASE"/>
    <property type="match status" value="1"/>
</dbReference>
<feature type="region of interest" description="Disordered" evidence="1">
    <location>
        <begin position="1"/>
        <end position="29"/>
    </location>
</feature>
<accession>A0A1Q9LM85</accession>
<dbReference type="SMART" id="SM00855">
    <property type="entry name" value="PGAM"/>
    <property type="match status" value="1"/>
</dbReference>
<evidence type="ECO:0000313" key="2">
    <source>
        <dbReference type="EMBL" id="OLR93140.1"/>
    </source>
</evidence>
<dbReference type="Proteomes" id="UP000186040">
    <property type="component" value="Unassembled WGS sequence"/>
</dbReference>
<proteinExistence type="predicted"/>
<dbReference type="CDD" id="cd07040">
    <property type="entry name" value="HP"/>
    <property type="match status" value="1"/>
</dbReference>
<dbReference type="InterPro" id="IPR001345">
    <property type="entry name" value="PG/BPGM_mutase_AS"/>
</dbReference>
<dbReference type="PANTHER" id="PTHR48100:SF58">
    <property type="entry name" value="PE-PGRS FAMILY PROTEIN PE_PGRS11"/>
    <property type="match status" value="1"/>
</dbReference>
<evidence type="ECO:0008006" key="4">
    <source>
        <dbReference type="Google" id="ProtNLM"/>
    </source>
</evidence>
<dbReference type="AlphaFoldDB" id="A0A1Q9LM85"/>
<dbReference type="InterPro" id="IPR029033">
    <property type="entry name" value="His_PPase_superfam"/>
</dbReference>
<dbReference type="InterPro" id="IPR050275">
    <property type="entry name" value="PGM_Phosphatase"/>
</dbReference>
<protein>
    <recommendedName>
        <fullName evidence="4">Histidine phosphatase family protein</fullName>
    </recommendedName>
</protein>
<dbReference type="PANTHER" id="PTHR48100">
    <property type="entry name" value="BROAD-SPECIFICITY PHOSPHATASE YOR283W-RELATED"/>
    <property type="match status" value="1"/>
</dbReference>
<dbReference type="STRING" id="1193682.BJP25_00525"/>
<dbReference type="Pfam" id="PF00300">
    <property type="entry name" value="His_Phos_1"/>
    <property type="match status" value="1"/>
</dbReference>
<dbReference type="SUPFAM" id="SSF53254">
    <property type="entry name" value="Phosphoglycerate mutase-like"/>
    <property type="match status" value="1"/>
</dbReference>
<dbReference type="Gene3D" id="3.40.50.1240">
    <property type="entry name" value="Phosphoglycerate mutase-like"/>
    <property type="match status" value="1"/>
</dbReference>
<organism evidence="2 3">
    <name type="scientific">Actinokineospora bangkokensis</name>
    <dbReference type="NCBI Taxonomy" id="1193682"/>
    <lineage>
        <taxon>Bacteria</taxon>
        <taxon>Bacillati</taxon>
        <taxon>Actinomycetota</taxon>
        <taxon>Actinomycetes</taxon>
        <taxon>Pseudonocardiales</taxon>
        <taxon>Pseudonocardiaceae</taxon>
        <taxon>Actinokineospora</taxon>
    </lineage>
</organism>
<evidence type="ECO:0000256" key="1">
    <source>
        <dbReference type="SAM" id="MobiDB-lite"/>
    </source>
</evidence>